<protein>
    <recommendedName>
        <fullName evidence="2">Reverse transcriptase Ty1/copia-type domain-containing protein</fullName>
    </recommendedName>
</protein>
<reference evidence="3 4" key="1">
    <citation type="journal article" date="2022" name="Nat. Plants">
        <title>Genomes of leafy and leafless Platanthera orchids illuminate the evolution of mycoheterotrophy.</title>
        <authorList>
            <person name="Li M.H."/>
            <person name="Liu K.W."/>
            <person name="Li Z."/>
            <person name="Lu H.C."/>
            <person name="Ye Q.L."/>
            <person name="Zhang D."/>
            <person name="Wang J.Y."/>
            <person name="Li Y.F."/>
            <person name="Zhong Z.M."/>
            <person name="Liu X."/>
            <person name="Yu X."/>
            <person name="Liu D.K."/>
            <person name="Tu X.D."/>
            <person name="Liu B."/>
            <person name="Hao Y."/>
            <person name="Liao X.Y."/>
            <person name="Jiang Y.T."/>
            <person name="Sun W.H."/>
            <person name="Chen J."/>
            <person name="Chen Y.Q."/>
            <person name="Ai Y."/>
            <person name="Zhai J.W."/>
            <person name="Wu S.S."/>
            <person name="Zhou Z."/>
            <person name="Hsiao Y.Y."/>
            <person name="Wu W.L."/>
            <person name="Chen Y.Y."/>
            <person name="Lin Y.F."/>
            <person name="Hsu J.L."/>
            <person name="Li C.Y."/>
            <person name="Wang Z.W."/>
            <person name="Zhao X."/>
            <person name="Zhong W.Y."/>
            <person name="Ma X.K."/>
            <person name="Ma L."/>
            <person name="Huang J."/>
            <person name="Chen G.Z."/>
            <person name="Huang M.Z."/>
            <person name="Huang L."/>
            <person name="Peng D.H."/>
            <person name="Luo Y.B."/>
            <person name="Zou S.Q."/>
            <person name="Chen S.P."/>
            <person name="Lan S."/>
            <person name="Tsai W.C."/>
            <person name="Van de Peer Y."/>
            <person name="Liu Z.J."/>
        </authorList>
    </citation>
    <scope>NUCLEOTIDE SEQUENCE [LARGE SCALE GENOMIC DNA]</scope>
    <source>
        <strain evidence="3">Lor287</strain>
    </source>
</reference>
<feature type="region of interest" description="Disordered" evidence="1">
    <location>
        <begin position="574"/>
        <end position="594"/>
    </location>
</feature>
<dbReference type="AlphaFoldDB" id="A0AAP0FW50"/>
<name>A0AAP0FW50_9ASPA</name>
<dbReference type="EMBL" id="JBBWWQ010000019">
    <property type="protein sequence ID" value="KAK8918961.1"/>
    <property type="molecule type" value="Genomic_DNA"/>
</dbReference>
<dbReference type="PANTHER" id="PTHR11439">
    <property type="entry name" value="GAG-POL-RELATED RETROTRANSPOSON"/>
    <property type="match status" value="1"/>
</dbReference>
<dbReference type="Pfam" id="PF07727">
    <property type="entry name" value="RVT_2"/>
    <property type="match status" value="2"/>
</dbReference>
<feature type="domain" description="Reverse transcriptase Ty1/copia-type" evidence="2">
    <location>
        <begin position="11"/>
        <end position="106"/>
    </location>
</feature>
<sequence length="594" mass="66623">MEGEMTALWANQTWNLVPLPPGHTPVGCKWVYVIKHVADGTIDRLKARLVACGFTQQQGLDYEETFSPVAKLNTVRVLISVAVHRRWPLFQLDIKNAFLNGDLQETALCGLKQSPRAWFDKFSKALQEVGFTRSSTNFSLFTHHRTTGTFLLLVYVDDIIITGDDSKGIHEVKLHLGTVFQTKDPGPLRYFLCLEVARWPDGLVLSQRKYCLDLLRDADYSGCKPIDTPIDANHKLRAQASDSDLLLQNPEYYRRLVGKLIYLTVTIPDISFAVGIVSRYMHTPRRSHLQAVERILRYLKTAHGQSLVYKTSSSAPMLVAYSDADYASSLDDQRSTSGFCTYLEGHLITWRSKKQAVVARSSAEAEYRAMTSVVSELTWLEGLLTDPGVKLPSPALLLCDSQAAIHIAKNPVFHERTKHIEVDCHFIWEKVQMKKLDLKHVPGTEEVADVLTKALSSTLFYQCLSKFDAYDLYAPACGGVLEKPIKVVKELASGGRDSERVKLKIEIKVERAGGGWEESWKAYGFGIGAEELPGRKGGREKEVNGVEQAGCRETAHYCRRQRWGPGNVRLRSTDPNMVLSGSNRRAEELYGSLD</sequence>
<dbReference type="CDD" id="cd09272">
    <property type="entry name" value="RNase_HI_RT_Ty1"/>
    <property type="match status" value="1"/>
</dbReference>
<dbReference type="Proteomes" id="UP001418222">
    <property type="component" value="Unassembled WGS sequence"/>
</dbReference>
<feature type="domain" description="Reverse transcriptase Ty1/copia-type" evidence="2">
    <location>
        <begin position="107"/>
        <end position="230"/>
    </location>
</feature>
<dbReference type="SUPFAM" id="SSF56672">
    <property type="entry name" value="DNA/RNA polymerases"/>
    <property type="match status" value="1"/>
</dbReference>
<proteinExistence type="predicted"/>
<keyword evidence="4" id="KW-1185">Reference proteome</keyword>
<dbReference type="InterPro" id="IPR013103">
    <property type="entry name" value="RVT_2"/>
</dbReference>
<accession>A0AAP0FW50</accession>
<comment type="caution">
    <text evidence="3">The sequence shown here is derived from an EMBL/GenBank/DDBJ whole genome shotgun (WGS) entry which is preliminary data.</text>
</comment>
<evidence type="ECO:0000313" key="3">
    <source>
        <dbReference type="EMBL" id="KAK8918961.1"/>
    </source>
</evidence>
<evidence type="ECO:0000259" key="2">
    <source>
        <dbReference type="Pfam" id="PF07727"/>
    </source>
</evidence>
<dbReference type="PANTHER" id="PTHR11439:SF470">
    <property type="entry name" value="CYSTEINE-RICH RLK (RECEPTOR-LIKE PROTEIN KINASE) 8"/>
    <property type="match status" value="1"/>
</dbReference>
<dbReference type="InterPro" id="IPR043502">
    <property type="entry name" value="DNA/RNA_pol_sf"/>
</dbReference>
<gene>
    <name evidence="3" type="ORF">KSP39_PZI021675</name>
</gene>
<organism evidence="3 4">
    <name type="scientific">Platanthera zijinensis</name>
    <dbReference type="NCBI Taxonomy" id="2320716"/>
    <lineage>
        <taxon>Eukaryota</taxon>
        <taxon>Viridiplantae</taxon>
        <taxon>Streptophyta</taxon>
        <taxon>Embryophyta</taxon>
        <taxon>Tracheophyta</taxon>
        <taxon>Spermatophyta</taxon>
        <taxon>Magnoliopsida</taxon>
        <taxon>Liliopsida</taxon>
        <taxon>Asparagales</taxon>
        <taxon>Orchidaceae</taxon>
        <taxon>Orchidoideae</taxon>
        <taxon>Orchideae</taxon>
        <taxon>Orchidinae</taxon>
        <taxon>Platanthera</taxon>
    </lineage>
</organism>
<feature type="compositionally biased region" description="Polar residues" evidence="1">
    <location>
        <begin position="574"/>
        <end position="583"/>
    </location>
</feature>
<evidence type="ECO:0000256" key="1">
    <source>
        <dbReference type="SAM" id="MobiDB-lite"/>
    </source>
</evidence>
<evidence type="ECO:0000313" key="4">
    <source>
        <dbReference type="Proteomes" id="UP001418222"/>
    </source>
</evidence>